<dbReference type="RefSeq" id="XP_014155418.1">
    <property type="nucleotide sequence ID" value="XM_014299943.1"/>
</dbReference>
<feature type="compositionally biased region" description="Polar residues" evidence="1">
    <location>
        <begin position="173"/>
        <end position="188"/>
    </location>
</feature>
<dbReference type="GeneID" id="25906666"/>
<proteinExistence type="predicted"/>
<protein>
    <submittedName>
        <fullName evidence="2">Uncharacterized protein</fullName>
    </submittedName>
</protein>
<feature type="region of interest" description="Disordered" evidence="1">
    <location>
        <begin position="234"/>
        <end position="254"/>
    </location>
</feature>
<feature type="compositionally biased region" description="Polar residues" evidence="1">
    <location>
        <begin position="511"/>
        <end position="520"/>
    </location>
</feature>
<dbReference type="EMBL" id="KQ242025">
    <property type="protein sequence ID" value="KNC81516.1"/>
    <property type="molecule type" value="Genomic_DNA"/>
</dbReference>
<sequence>MHVSVRALVTHHTAHSHKTLLLKTPAHPTSHLRYCSTGHVHTPLAACTQRAQQRHKRIYNPSPCTGMRDDEYSGHTVRRWLSTQFPLHSVGSEDTTHDIGRRRGRCASTCVSGLDRTAKIPDHKECINAHELNYVDEMMFSELLDMSLPASATDYATHGTAACSMDKDGQGRSFKTAQSISQCDTETTPRPPVRQADGTQDLNYIDAMVFRELLSMPIAESSMAYGVGGVGVDTSSRSKGPGQGRQGSPEENSLGHAHVNYVDQMMFGDLLDMPLKTQPDHNDSPCNGAVGNRLDELWDSSDCNATATVQRGTSPELRLEDLNYIDRMAFGDLENIQLAPQSTALPMGDKRLLLTKALVTPNTSGAHTQTETGRAGLGKVGGTGTLHAASEGMKEDSMNYIDQMMFGDIEDMLVRSDPSTVPVEVPVSASHTHTRNSPNVLPDRCRATPCNRGEGEIHPVQQDVSKRLTAEVQLNYIDQMMFGGLLTATPLSMTQESQLEGATGVASDLTDNGHTHNSLDMATPGKWDDSTSEKVRPSMSKGAVGAVEVDVSMNYIDQMMFGESEGLQLDPGERS</sequence>
<organism evidence="2 3">
    <name type="scientific">Sphaeroforma arctica JP610</name>
    <dbReference type="NCBI Taxonomy" id="667725"/>
    <lineage>
        <taxon>Eukaryota</taxon>
        <taxon>Ichthyosporea</taxon>
        <taxon>Ichthyophonida</taxon>
        <taxon>Sphaeroforma</taxon>
    </lineage>
</organism>
<feature type="region of interest" description="Disordered" evidence="1">
    <location>
        <begin position="167"/>
        <end position="198"/>
    </location>
</feature>
<keyword evidence="3" id="KW-1185">Reference proteome</keyword>
<feature type="compositionally biased region" description="Basic and acidic residues" evidence="1">
    <location>
        <begin position="526"/>
        <end position="536"/>
    </location>
</feature>
<gene>
    <name evidence="2" type="ORF">SARC_06162</name>
</gene>
<dbReference type="Proteomes" id="UP000054560">
    <property type="component" value="Unassembled WGS sequence"/>
</dbReference>
<reference evidence="2 3" key="1">
    <citation type="submission" date="2011-02" db="EMBL/GenBank/DDBJ databases">
        <title>The Genome Sequence of Sphaeroforma arctica JP610.</title>
        <authorList>
            <consortium name="The Broad Institute Genome Sequencing Platform"/>
            <person name="Russ C."/>
            <person name="Cuomo C."/>
            <person name="Young S.K."/>
            <person name="Zeng Q."/>
            <person name="Gargeya S."/>
            <person name="Alvarado L."/>
            <person name="Berlin A."/>
            <person name="Chapman S.B."/>
            <person name="Chen Z."/>
            <person name="Freedman E."/>
            <person name="Gellesch M."/>
            <person name="Goldberg J."/>
            <person name="Griggs A."/>
            <person name="Gujja S."/>
            <person name="Heilman E."/>
            <person name="Heiman D."/>
            <person name="Howarth C."/>
            <person name="Mehta T."/>
            <person name="Neiman D."/>
            <person name="Pearson M."/>
            <person name="Roberts A."/>
            <person name="Saif S."/>
            <person name="Shea T."/>
            <person name="Shenoy N."/>
            <person name="Sisk P."/>
            <person name="Stolte C."/>
            <person name="Sykes S."/>
            <person name="White J."/>
            <person name="Yandava C."/>
            <person name="Burger G."/>
            <person name="Gray M.W."/>
            <person name="Holland P.W.H."/>
            <person name="King N."/>
            <person name="Lang F.B.F."/>
            <person name="Roger A.J."/>
            <person name="Ruiz-Trillo I."/>
            <person name="Haas B."/>
            <person name="Nusbaum C."/>
            <person name="Birren B."/>
        </authorList>
    </citation>
    <scope>NUCLEOTIDE SEQUENCE [LARGE SCALE GENOMIC DNA]</scope>
    <source>
        <strain evidence="2 3">JP610</strain>
    </source>
</reference>
<evidence type="ECO:0000313" key="2">
    <source>
        <dbReference type="EMBL" id="KNC81516.1"/>
    </source>
</evidence>
<feature type="region of interest" description="Disordered" evidence="1">
    <location>
        <begin position="511"/>
        <end position="541"/>
    </location>
</feature>
<name>A0A0L0FY74_9EUKA</name>
<accession>A0A0L0FY74</accession>
<evidence type="ECO:0000256" key="1">
    <source>
        <dbReference type="SAM" id="MobiDB-lite"/>
    </source>
</evidence>
<evidence type="ECO:0000313" key="3">
    <source>
        <dbReference type="Proteomes" id="UP000054560"/>
    </source>
</evidence>
<dbReference type="AlphaFoldDB" id="A0A0L0FY74"/>